<dbReference type="EMBL" id="UYRR01038335">
    <property type="protein sequence ID" value="VDK73274.1"/>
    <property type="molecule type" value="Genomic_DNA"/>
</dbReference>
<dbReference type="GO" id="GO:0000977">
    <property type="term" value="F:RNA polymerase II transcription regulatory region sequence-specific DNA binding"/>
    <property type="evidence" value="ECO:0007669"/>
    <property type="project" value="TreeGrafter"/>
</dbReference>
<dbReference type="GO" id="GO:2000134">
    <property type="term" value="P:negative regulation of G1/S transition of mitotic cell cycle"/>
    <property type="evidence" value="ECO:0007669"/>
    <property type="project" value="TreeGrafter"/>
</dbReference>
<sequence length="307" mass="35475">MYLSMWQLTPIGHELRFQYPISKLTRICKISVLEFFDKLSRWVAMAGAARRMQEQVSRIQSSLAVSTVVYKKLLPIFRKVFASPQQSSNSPSTSSPSSKEHSEQIKSEQSSKQINCKKIFELLWTLFIAMKSFASVSEQLITDDLMNSFHLLLCSVDFIFQDLRNSSSFQHLLNQDFVNLIPPDEPSALETLCRIFKDVVLDAKHFRAHWWLPKLHSLINEQKVTANAESMNEFVENVDQNIESLNEMYEKAMIRKGEMDERMFIPPDVSTVFDDAFDGELVYGDIFLDLLLKYLRSLVFEMILACS</sequence>
<gene>
    <name evidence="3" type="ORF">ASIM_LOCUS19959</name>
</gene>
<dbReference type="AlphaFoldDB" id="A0A3P6U563"/>
<dbReference type="PANTHER" id="PTHR13742:SF17">
    <property type="entry name" value="RE32990P-RELATED"/>
    <property type="match status" value="1"/>
</dbReference>
<protein>
    <recommendedName>
        <fullName evidence="2">Retinoblastoma-associated protein N-terminal domain-containing protein</fullName>
    </recommendedName>
</protein>
<feature type="domain" description="Retinoblastoma-associated protein N-terminal" evidence="2">
    <location>
        <begin position="13"/>
        <end position="162"/>
    </location>
</feature>
<evidence type="ECO:0000313" key="4">
    <source>
        <dbReference type="Proteomes" id="UP000267096"/>
    </source>
</evidence>
<dbReference type="PANTHER" id="PTHR13742">
    <property type="entry name" value="RETINOBLASTOMA-ASSOCIATED PROTEIN RB -RELATED"/>
    <property type="match status" value="1"/>
</dbReference>
<dbReference type="Proteomes" id="UP000267096">
    <property type="component" value="Unassembled WGS sequence"/>
</dbReference>
<accession>A0A3P6U563</accession>
<evidence type="ECO:0000259" key="2">
    <source>
        <dbReference type="SMART" id="SM01367"/>
    </source>
</evidence>
<reference evidence="3 4" key="1">
    <citation type="submission" date="2018-11" db="EMBL/GenBank/DDBJ databases">
        <authorList>
            <consortium name="Pathogen Informatics"/>
        </authorList>
    </citation>
    <scope>NUCLEOTIDE SEQUENCE [LARGE SCALE GENOMIC DNA]</scope>
</reference>
<feature type="region of interest" description="Disordered" evidence="1">
    <location>
        <begin position="84"/>
        <end position="109"/>
    </location>
</feature>
<evidence type="ECO:0000256" key="1">
    <source>
        <dbReference type="SAM" id="MobiDB-lite"/>
    </source>
</evidence>
<dbReference type="GO" id="GO:0000785">
    <property type="term" value="C:chromatin"/>
    <property type="evidence" value="ECO:0007669"/>
    <property type="project" value="TreeGrafter"/>
</dbReference>
<dbReference type="SMART" id="SM01367">
    <property type="entry name" value="DUF3452"/>
    <property type="match status" value="1"/>
</dbReference>
<dbReference type="Gene3D" id="1.10.472.140">
    <property type="match status" value="1"/>
</dbReference>
<name>A0A3P6U563_ANISI</name>
<feature type="compositionally biased region" description="Low complexity" evidence="1">
    <location>
        <begin position="84"/>
        <end position="97"/>
    </location>
</feature>
<dbReference type="OrthoDB" id="844594at2759"/>
<keyword evidence="4" id="KW-1185">Reference proteome</keyword>
<dbReference type="GO" id="GO:0006357">
    <property type="term" value="P:regulation of transcription by RNA polymerase II"/>
    <property type="evidence" value="ECO:0007669"/>
    <property type="project" value="InterPro"/>
</dbReference>
<dbReference type="GO" id="GO:0005667">
    <property type="term" value="C:transcription regulator complex"/>
    <property type="evidence" value="ECO:0007669"/>
    <property type="project" value="TreeGrafter"/>
</dbReference>
<dbReference type="InterPro" id="IPR024599">
    <property type="entry name" value="RB_N"/>
</dbReference>
<proteinExistence type="predicted"/>
<dbReference type="GO" id="GO:0030154">
    <property type="term" value="P:cell differentiation"/>
    <property type="evidence" value="ECO:0007669"/>
    <property type="project" value="TreeGrafter"/>
</dbReference>
<organism evidence="3 4">
    <name type="scientific">Anisakis simplex</name>
    <name type="common">Herring worm</name>
    <dbReference type="NCBI Taxonomy" id="6269"/>
    <lineage>
        <taxon>Eukaryota</taxon>
        <taxon>Metazoa</taxon>
        <taxon>Ecdysozoa</taxon>
        <taxon>Nematoda</taxon>
        <taxon>Chromadorea</taxon>
        <taxon>Rhabditida</taxon>
        <taxon>Spirurina</taxon>
        <taxon>Ascaridomorpha</taxon>
        <taxon>Ascaridoidea</taxon>
        <taxon>Anisakidae</taxon>
        <taxon>Anisakis</taxon>
        <taxon>Anisakis simplex complex</taxon>
    </lineage>
</organism>
<evidence type="ECO:0000313" key="3">
    <source>
        <dbReference type="EMBL" id="VDK73274.1"/>
    </source>
</evidence>
<dbReference type="Pfam" id="PF11934">
    <property type="entry name" value="DUF3452"/>
    <property type="match status" value="1"/>
</dbReference>
<dbReference type="InterPro" id="IPR028309">
    <property type="entry name" value="RB_fam"/>
</dbReference>